<dbReference type="GO" id="GO:0006355">
    <property type="term" value="P:regulation of DNA-templated transcription"/>
    <property type="evidence" value="ECO:0007669"/>
    <property type="project" value="InterPro"/>
</dbReference>
<comment type="caution">
    <text evidence="1">The sequence shown here is derived from an EMBL/GenBank/DDBJ whole genome shotgun (WGS) entry which is preliminary data.</text>
</comment>
<protein>
    <submittedName>
        <fullName evidence="1">Antitoxin ParD1/3/4</fullName>
    </submittedName>
</protein>
<dbReference type="InterPro" id="IPR038296">
    <property type="entry name" value="ParD_sf"/>
</dbReference>
<evidence type="ECO:0000313" key="2">
    <source>
        <dbReference type="Proteomes" id="UP000549617"/>
    </source>
</evidence>
<dbReference type="SUPFAM" id="SSF47598">
    <property type="entry name" value="Ribbon-helix-helix"/>
    <property type="match status" value="1"/>
</dbReference>
<name>A0A7W9AK33_9SPHN</name>
<keyword evidence="2" id="KW-1185">Reference proteome</keyword>
<dbReference type="CDD" id="cd22231">
    <property type="entry name" value="RHH_NikR_HicB-like"/>
    <property type="match status" value="1"/>
</dbReference>
<dbReference type="Gene3D" id="6.10.10.120">
    <property type="entry name" value="Antitoxin ParD1-like"/>
    <property type="match status" value="1"/>
</dbReference>
<dbReference type="InterPro" id="IPR010985">
    <property type="entry name" value="Ribbon_hlx_hlx"/>
</dbReference>
<organism evidence="1 2">
    <name type="scientific">Sphingobium boeckii</name>
    <dbReference type="NCBI Taxonomy" id="1082345"/>
    <lineage>
        <taxon>Bacteria</taxon>
        <taxon>Pseudomonadati</taxon>
        <taxon>Pseudomonadota</taxon>
        <taxon>Alphaproteobacteria</taxon>
        <taxon>Sphingomonadales</taxon>
        <taxon>Sphingomonadaceae</taxon>
        <taxon>Sphingobium</taxon>
    </lineage>
</organism>
<dbReference type="EMBL" id="JACIJC010000005">
    <property type="protein sequence ID" value="MBB5687143.1"/>
    <property type="molecule type" value="Genomic_DNA"/>
</dbReference>
<dbReference type="AlphaFoldDB" id="A0A7W9AK33"/>
<reference evidence="1 2" key="1">
    <citation type="submission" date="2020-08" db="EMBL/GenBank/DDBJ databases">
        <title>Genomic Encyclopedia of Type Strains, Phase IV (KMG-IV): sequencing the most valuable type-strain genomes for metagenomic binning, comparative biology and taxonomic classification.</title>
        <authorList>
            <person name="Goeker M."/>
        </authorList>
    </citation>
    <scope>NUCLEOTIDE SEQUENCE [LARGE SCALE GENOMIC DNA]</scope>
    <source>
        <strain evidence="1 2">DSM 25079</strain>
    </source>
</reference>
<gene>
    <name evidence="1" type="ORF">FHS49_003171</name>
</gene>
<evidence type="ECO:0000313" key="1">
    <source>
        <dbReference type="EMBL" id="MBB5687143.1"/>
    </source>
</evidence>
<dbReference type="RefSeq" id="WP_221240538.1">
    <property type="nucleotide sequence ID" value="NZ_JACIJC010000005.1"/>
</dbReference>
<sequence>MNISLPDEMKARVEERVKSGVYADVSDYVRDLIRDDLSDPDRWISPNIASIIEDGEESEDSEKTLEQIFAEAKSQYRSS</sequence>
<accession>A0A7W9AK33</accession>
<dbReference type="Proteomes" id="UP000549617">
    <property type="component" value="Unassembled WGS sequence"/>
</dbReference>
<proteinExistence type="predicted"/>